<gene>
    <name evidence="2" type="ORF">C798_11075</name>
</gene>
<dbReference type="Gene3D" id="3.30.750.140">
    <property type="match status" value="1"/>
</dbReference>
<sequence>MLPRADIASAVQPVNPVEAATAVVSVADARQEAFSRLAQIALGQQMSGRILSNFNDGTFLVRIANTAARMVLPNSAKVGDTLTLTLVSKDPRPTFSVNEGSIRSDEESASVALSTAGRAMQKDLKSLQFVTRDESGAGQIAQNEDVAADAQAKGARQGQAGGPASTTTTLSNAGRLIDTLLQASQHGDVSDHVNATAPLLPKANLPTDQVASALKDAIAYSGVFYESHVSAWAAGQRSAEELMKEPQAQVAAHNGGDINLLNDNNPAQNQLGQLINLQLNALEQQRVVWHGEVWPGQKMEWEINQEHGQDPSQNSQHDGEESAPTWHSVVRFNFAHLGSVSASIRLIGQQIHVQVKADNEAATAALRGNSGLFANAMAAAGTSLDSLIVKQADGET</sequence>
<protein>
    <submittedName>
        <fullName evidence="2">Flagellar hook-length control protein FliK</fullName>
    </submittedName>
</protein>
<dbReference type="Pfam" id="PF02120">
    <property type="entry name" value="Flg_hook"/>
    <property type="match status" value="1"/>
</dbReference>
<reference evidence="2 3" key="1">
    <citation type="journal article" date="2012" name="J. Bacteriol.">
        <title>Genome sequence of the pathogenic Herbaspirillum seropedicae strain Os34, isolated from rice roots.</title>
        <authorList>
            <person name="Ye W."/>
            <person name="Ye S."/>
            <person name="Liu J."/>
            <person name="Chang S."/>
            <person name="Chen M."/>
            <person name="Zhu B."/>
            <person name="Guo L."/>
            <person name="An Q."/>
        </authorList>
    </citation>
    <scope>NUCLEOTIDE SEQUENCE [LARGE SCALE GENOMIC DNA]</scope>
    <source>
        <strain evidence="2 3">Os34</strain>
    </source>
</reference>
<keyword evidence="2" id="KW-0282">Flagellum</keyword>
<evidence type="ECO:0000259" key="1">
    <source>
        <dbReference type="Pfam" id="PF02120"/>
    </source>
</evidence>
<dbReference type="AlphaFoldDB" id="A0A6M3ZTC6"/>
<dbReference type="EMBL" id="CP008956">
    <property type="protein sequence ID" value="QJQ00752.1"/>
    <property type="molecule type" value="Genomic_DNA"/>
</dbReference>
<dbReference type="Proteomes" id="UP000501648">
    <property type="component" value="Chromosome"/>
</dbReference>
<keyword evidence="2" id="KW-0969">Cilium</keyword>
<proteinExistence type="predicted"/>
<dbReference type="InterPro" id="IPR021136">
    <property type="entry name" value="Flagellar_hook_control-like_C"/>
</dbReference>
<name>A0A6M3ZTC6_9BURK</name>
<dbReference type="RefSeq" id="WP_017450954.1">
    <property type="nucleotide sequence ID" value="NZ_CP008956.1"/>
</dbReference>
<organism evidence="2 3">
    <name type="scientific">Herbaspirillum rubrisubalbicans Os34</name>
    <dbReference type="NCBI Taxonomy" id="1235827"/>
    <lineage>
        <taxon>Bacteria</taxon>
        <taxon>Pseudomonadati</taxon>
        <taxon>Pseudomonadota</taxon>
        <taxon>Betaproteobacteria</taxon>
        <taxon>Burkholderiales</taxon>
        <taxon>Oxalobacteraceae</taxon>
        <taxon>Herbaspirillum</taxon>
    </lineage>
</organism>
<dbReference type="InterPro" id="IPR038610">
    <property type="entry name" value="FliK-like_C_sf"/>
</dbReference>
<evidence type="ECO:0000313" key="3">
    <source>
        <dbReference type="Proteomes" id="UP000501648"/>
    </source>
</evidence>
<feature type="domain" description="Flagellar hook-length control protein-like C-terminal" evidence="1">
    <location>
        <begin position="320"/>
        <end position="394"/>
    </location>
</feature>
<evidence type="ECO:0000313" key="2">
    <source>
        <dbReference type="EMBL" id="QJQ00752.1"/>
    </source>
</evidence>
<keyword evidence="2" id="KW-0966">Cell projection</keyword>
<accession>A0A6M3ZTC6</accession>